<keyword evidence="3" id="KW-1185">Reference proteome</keyword>
<accession>A0A4Z1ARM8</accession>
<protein>
    <recommendedName>
        <fullName evidence="4">Lipoprotein</fullName>
    </recommendedName>
</protein>
<sequence>MKNRIKFEYILLFLLSFQACTYGTLGNSTEERSTELQALFRIMDERRAIISPWLYYSDDQGDPDIGSFALSGSSNTYQIQLIQNEVVLESISMLFKAPESSFSVSSSSTDGKYTTFHSGGSETPTPGTGSYSQKYGITGSFSAGDISVSDFNALTGPVKRQSLSPFPAVPYGTLEHIYGEFSDLLLTFQIFNGSTTKTVHVELRGAEFQVEASCDIEIPYKKNVPFSIGFRTDGLLSQRAGSSVSILDGIFALSGSEITINDFQNTTLYSEIRENLETSGQVLVLYSCF</sequence>
<name>A0A4Z1ARM8_9LEPT</name>
<feature type="chain" id="PRO_5021269768" description="Lipoprotein" evidence="1">
    <location>
        <begin position="22"/>
        <end position="289"/>
    </location>
</feature>
<dbReference type="EMBL" id="RQHS01000001">
    <property type="protein sequence ID" value="TGN04277.1"/>
    <property type="molecule type" value="Genomic_DNA"/>
</dbReference>
<evidence type="ECO:0000313" key="2">
    <source>
        <dbReference type="EMBL" id="TGN04277.1"/>
    </source>
</evidence>
<evidence type="ECO:0008006" key="4">
    <source>
        <dbReference type="Google" id="ProtNLM"/>
    </source>
</evidence>
<evidence type="ECO:0000313" key="3">
    <source>
        <dbReference type="Proteomes" id="UP000297241"/>
    </source>
</evidence>
<keyword evidence="1" id="KW-0732">Signal</keyword>
<dbReference type="Proteomes" id="UP000297241">
    <property type="component" value="Unassembled WGS sequence"/>
</dbReference>
<dbReference type="OrthoDB" id="344019at2"/>
<organism evidence="2 3">
    <name type="scientific">Leptospira dzoumogneensis</name>
    <dbReference type="NCBI Taxonomy" id="2484904"/>
    <lineage>
        <taxon>Bacteria</taxon>
        <taxon>Pseudomonadati</taxon>
        <taxon>Spirochaetota</taxon>
        <taxon>Spirochaetia</taxon>
        <taxon>Leptospirales</taxon>
        <taxon>Leptospiraceae</taxon>
        <taxon>Leptospira</taxon>
    </lineage>
</organism>
<dbReference type="AlphaFoldDB" id="A0A4Z1ARM8"/>
<dbReference type="PROSITE" id="PS51257">
    <property type="entry name" value="PROKAR_LIPOPROTEIN"/>
    <property type="match status" value="1"/>
</dbReference>
<reference evidence="2" key="1">
    <citation type="journal article" date="2019" name="PLoS Negl. Trop. Dis.">
        <title>Revisiting the worldwide diversity of Leptospira species in the environment.</title>
        <authorList>
            <person name="Vincent A.T."/>
            <person name="Schiettekatte O."/>
            <person name="Bourhy P."/>
            <person name="Veyrier F.J."/>
            <person name="Picardeau M."/>
        </authorList>
    </citation>
    <scope>NUCLEOTIDE SEQUENCE [LARGE SCALE GENOMIC DNA]</scope>
    <source>
        <strain evidence="2">201601113</strain>
    </source>
</reference>
<proteinExistence type="predicted"/>
<gene>
    <name evidence="2" type="ORF">EHR06_00500</name>
</gene>
<comment type="caution">
    <text evidence="2">The sequence shown here is derived from an EMBL/GenBank/DDBJ whole genome shotgun (WGS) entry which is preliminary data.</text>
</comment>
<feature type="signal peptide" evidence="1">
    <location>
        <begin position="1"/>
        <end position="21"/>
    </location>
</feature>
<evidence type="ECO:0000256" key="1">
    <source>
        <dbReference type="SAM" id="SignalP"/>
    </source>
</evidence>